<protein>
    <submittedName>
        <fullName evidence="2">Uncharacterized protein</fullName>
    </submittedName>
</protein>
<feature type="compositionally biased region" description="Low complexity" evidence="1">
    <location>
        <begin position="1"/>
        <end position="12"/>
    </location>
</feature>
<feature type="region of interest" description="Disordered" evidence="1">
    <location>
        <begin position="1"/>
        <end position="20"/>
    </location>
</feature>
<accession>A3IIN1</accession>
<reference evidence="2 3" key="1">
    <citation type="submission" date="2007-03" db="EMBL/GenBank/DDBJ databases">
        <authorList>
            <person name="Stal L."/>
            <person name="Ferriera S."/>
            <person name="Johnson J."/>
            <person name="Kravitz S."/>
            <person name="Beeson K."/>
            <person name="Sutton G."/>
            <person name="Rogers Y.-H."/>
            <person name="Friedman R."/>
            <person name="Frazier M."/>
            <person name="Venter J.C."/>
        </authorList>
    </citation>
    <scope>NUCLEOTIDE SEQUENCE [LARGE SCALE GENOMIC DNA]</scope>
    <source>
        <strain evidence="2 3">CCY0110</strain>
    </source>
</reference>
<evidence type="ECO:0000313" key="3">
    <source>
        <dbReference type="Proteomes" id="UP000003781"/>
    </source>
</evidence>
<dbReference type="Proteomes" id="UP000003781">
    <property type="component" value="Unassembled WGS sequence"/>
</dbReference>
<dbReference type="AlphaFoldDB" id="A3IIN1"/>
<evidence type="ECO:0000313" key="2">
    <source>
        <dbReference type="EMBL" id="EAZ93663.1"/>
    </source>
</evidence>
<keyword evidence="3" id="KW-1185">Reference proteome</keyword>
<sequence>MVSRTTQGTTIRTTKRTRSP</sequence>
<organism evidence="2 3">
    <name type="scientific">Crocosphaera chwakensis CCY0110</name>
    <dbReference type="NCBI Taxonomy" id="391612"/>
    <lineage>
        <taxon>Bacteria</taxon>
        <taxon>Bacillati</taxon>
        <taxon>Cyanobacteriota</taxon>
        <taxon>Cyanophyceae</taxon>
        <taxon>Oscillatoriophycideae</taxon>
        <taxon>Chroococcales</taxon>
        <taxon>Aphanothecaceae</taxon>
        <taxon>Crocosphaera</taxon>
        <taxon>Crocosphaera chwakensis</taxon>
    </lineage>
</organism>
<name>A3IIN1_9CHRO</name>
<evidence type="ECO:0000256" key="1">
    <source>
        <dbReference type="SAM" id="MobiDB-lite"/>
    </source>
</evidence>
<dbReference type="EMBL" id="AAXW01000002">
    <property type="protein sequence ID" value="EAZ93663.1"/>
    <property type="molecule type" value="Genomic_DNA"/>
</dbReference>
<gene>
    <name evidence="2" type="ORF">CY0110_17747</name>
</gene>
<comment type="caution">
    <text evidence="2">The sequence shown here is derived from an EMBL/GenBank/DDBJ whole genome shotgun (WGS) entry which is preliminary data.</text>
</comment>
<proteinExistence type="predicted"/>